<dbReference type="EMBL" id="MVGC01001217">
    <property type="protein sequence ID" value="RJE17298.1"/>
    <property type="molecule type" value="Genomic_DNA"/>
</dbReference>
<reference evidence="2" key="1">
    <citation type="submission" date="2017-02" db="EMBL/GenBank/DDBJ databases">
        <authorList>
            <person name="Tafer H."/>
            <person name="Lopandic K."/>
        </authorList>
    </citation>
    <scope>NUCLEOTIDE SEQUENCE [LARGE SCALE GENOMIC DNA]</scope>
    <source>
        <strain evidence="2">CBS 366.77</strain>
    </source>
</reference>
<sequence length="126" mass="13928">MPEQAIPQDSLRGIPFSYASCSIGSQSTDTLPRKLEAISKAGFQAIELSFPDIIEFGSRTLGHQVAPENFAELITTAGEIKKLCEGYGLKIMMLQPFANFEGWKRGSIEREDAFARANGWIEIMNV</sequence>
<protein>
    <submittedName>
        <fullName evidence="1">3-dehydroshikimate dehydratase</fullName>
    </submittedName>
</protein>
<proteinExistence type="predicted"/>
<dbReference type="Gene3D" id="3.20.20.150">
    <property type="entry name" value="Divalent-metal-dependent TIM barrel enzymes"/>
    <property type="match status" value="1"/>
</dbReference>
<evidence type="ECO:0000313" key="2">
    <source>
        <dbReference type="Proteomes" id="UP000266188"/>
    </source>
</evidence>
<keyword evidence="2" id="KW-1185">Reference proteome</keyword>
<gene>
    <name evidence="1" type="ORF">PHISCL_10365</name>
</gene>
<dbReference type="STRING" id="2070753.A0A3A2Z2M0"/>
<dbReference type="AlphaFoldDB" id="A0A3A2Z2M0"/>
<accession>A0A3A2Z2M0</accession>
<evidence type="ECO:0000313" key="1">
    <source>
        <dbReference type="EMBL" id="RJE17298.1"/>
    </source>
</evidence>
<dbReference type="PANTHER" id="PTHR12110">
    <property type="entry name" value="HYDROXYPYRUVATE ISOMERASE"/>
    <property type="match status" value="1"/>
</dbReference>
<dbReference type="PANTHER" id="PTHR12110:SF56">
    <property type="entry name" value="DEHYDRATASE, PUTATIVE (AFU_ORTHOLOGUE AFUA_6G08740)-RELATED"/>
    <property type="match status" value="1"/>
</dbReference>
<feature type="non-terminal residue" evidence="1">
    <location>
        <position position="126"/>
    </location>
</feature>
<dbReference type="InterPro" id="IPR036237">
    <property type="entry name" value="Xyl_isomerase-like_sf"/>
</dbReference>
<dbReference type="OrthoDB" id="5360893at2759"/>
<dbReference type="SUPFAM" id="SSF51658">
    <property type="entry name" value="Xylose isomerase-like"/>
    <property type="match status" value="1"/>
</dbReference>
<dbReference type="InterPro" id="IPR050312">
    <property type="entry name" value="IolE/XylAMocC-like"/>
</dbReference>
<dbReference type="Proteomes" id="UP000266188">
    <property type="component" value="Unassembled WGS sequence"/>
</dbReference>
<organism evidence="1 2">
    <name type="scientific">Aspergillus sclerotialis</name>
    <dbReference type="NCBI Taxonomy" id="2070753"/>
    <lineage>
        <taxon>Eukaryota</taxon>
        <taxon>Fungi</taxon>
        <taxon>Dikarya</taxon>
        <taxon>Ascomycota</taxon>
        <taxon>Pezizomycotina</taxon>
        <taxon>Eurotiomycetes</taxon>
        <taxon>Eurotiomycetidae</taxon>
        <taxon>Eurotiales</taxon>
        <taxon>Aspergillaceae</taxon>
        <taxon>Aspergillus</taxon>
        <taxon>Aspergillus subgen. Polypaecilum</taxon>
    </lineage>
</organism>
<comment type="caution">
    <text evidence="1">The sequence shown here is derived from an EMBL/GenBank/DDBJ whole genome shotgun (WGS) entry which is preliminary data.</text>
</comment>
<name>A0A3A2Z2M0_9EURO</name>